<organism evidence="5 6">
    <name type="scientific">Mycolicibacter engbaekii</name>
    <dbReference type="NCBI Taxonomy" id="188915"/>
    <lineage>
        <taxon>Bacteria</taxon>
        <taxon>Bacillati</taxon>
        <taxon>Actinomycetota</taxon>
        <taxon>Actinomycetes</taxon>
        <taxon>Mycobacteriales</taxon>
        <taxon>Mycobacteriaceae</taxon>
        <taxon>Mycolicibacter</taxon>
    </lineage>
</organism>
<keyword evidence="6" id="KW-1185">Reference proteome</keyword>
<evidence type="ECO:0000313" key="5">
    <source>
        <dbReference type="EMBL" id="ORV46017.1"/>
    </source>
</evidence>
<dbReference type="FunFam" id="1.20.1260.20:FF:000001">
    <property type="entry name" value="PPE family protein PPE41"/>
    <property type="match status" value="1"/>
</dbReference>
<dbReference type="InterPro" id="IPR022171">
    <property type="entry name" value="PPE_C"/>
</dbReference>
<evidence type="ECO:0000256" key="2">
    <source>
        <dbReference type="SAM" id="MobiDB-lite"/>
    </source>
</evidence>
<dbReference type="GO" id="GO:0052572">
    <property type="term" value="P:response to host immune response"/>
    <property type="evidence" value="ECO:0007669"/>
    <property type="project" value="TreeGrafter"/>
</dbReference>
<feature type="domain" description="PPE family C-terminal" evidence="4">
    <location>
        <begin position="275"/>
        <end position="353"/>
    </location>
</feature>
<dbReference type="Pfam" id="PF12484">
    <property type="entry name" value="PPE-SVP"/>
    <property type="match status" value="1"/>
</dbReference>
<sequence>MLDFAALPPEINSARMYTGAGSGPLMAAASAWDSLALQLELAAVGYSEALAALHGPSWSGPAAAAMAAAATPYIAWLTQTAVQAEQAAMQARMAAAAYEAAFAATVPPVTVAANRSLLSSLIATNFFGQNLPAIAATEAAYAEMWAQDVVAMYGYAAASGPAASLESFEEPPPTTNPATGLAQSAAASPAPTAPTSTPAPNPWLDAYTDVIALHQYFNTYTRFTQIPIQIELTSGTWGSLIFKLAEAAVPKKISAVLPAAGLGAASSGAHAAVHARAATAMPLGKLSVPQSWTAAVPTDSPALRLTSASMPTGPAAGANPHMMVPPVGSGAQQRAKGTPVMRTLDRRFRMPRPAWAG</sequence>
<comment type="similarity">
    <text evidence="1">Belongs to the mycobacterial PPE family.</text>
</comment>
<dbReference type="Proteomes" id="UP000193465">
    <property type="component" value="Unassembled WGS sequence"/>
</dbReference>
<gene>
    <name evidence="5" type="ORF">AWC02_11865</name>
</gene>
<evidence type="ECO:0000259" key="3">
    <source>
        <dbReference type="Pfam" id="PF00823"/>
    </source>
</evidence>
<evidence type="ECO:0000259" key="4">
    <source>
        <dbReference type="Pfam" id="PF12484"/>
    </source>
</evidence>
<dbReference type="InterPro" id="IPR038332">
    <property type="entry name" value="PPE_sf"/>
</dbReference>
<evidence type="ECO:0000256" key="1">
    <source>
        <dbReference type="ARBA" id="ARBA00010652"/>
    </source>
</evidence>
<dbReference type="RefSeq" id="WP_085128933.1">
    <property type="nucleotide sequence ID" value="NZ_LQOT01000040.1"/>
</dbReference>
<dbReference type="PANTHER" id="PTHR46766:SF1">
    <property type="entry name" value="GLUTAMINE-RICH PROTEIN 2"/>
    <property type="match status" value="1"/>
</dbReference>
<dbReference type="InterPro" id="IPR000030">
    <property type="entry name" value="PPE_dom"/>
</dbReference>
<dbReference type="Pfam" id="PF00823">
    <property type="entry name" value="PPE"/>
    <property type="match status" value="1"/>
</dbReference>
<dbReference type="SUPFAM" id="SSF140459">
    <property type="entry name" value="PE/PPE dimer-like"/>
    <property type="match status" value="1"/>
</dbReference>
<feature type="region of interest" description="Disordered" evidence="2">
    <location>
        <begin position="164"/>
        <end position="199"/>
    </location>
</feature>
<feature type="compositionally biased region" description="Low complexity" evidence="2">
    <location>
        <begin position="177"/>
        <end position="198"/>
    </location>
</feature>
<name>A0A1X1TN75_9MYCO</name>
<dbReference type="EMBL" id="LQOT01000040">
    <property type="protein sequence ID" value="ORV46017.1"/>
    <property type="molecule type" value="Genomic_DNA"/>
</dbReference>
<accession>A0A1X1TN75</accession>
<comment type="caution">
    <text evidence="5">The sequence shown here is derived from an EMBL/GenBank/DDBJ whole genome shotgun (WGS) entry which is preliminary data.</text>
</comment>
<proteinExistence type="inferred from homology"/>
<protein>
    <recommendedName>
        <fullName evidence="7">PPE family protein</fullName>
    </recommendedName>
</protein>
<reference evidence="5 6" key="1">
    <citation type="submission" date="2016-01" db="EMBL/GenBank/DDBJ databases">
        <title>The new phylogeny of the genus Mycobacterium.</title>
        <authorList>
            <person name="Tarcisio F."/>
            <person name="Conor M."/>
            <person name="Antonella G."/>
            <person name="Elisabetta G."/>
            <person name="Giulia F.S."/>
            <person name="Sara T."/>
            <person name="Anna F."/>
            <person name="Clotilde B."/>
            <person name="Roberto B."/>
            <person name="Veronica D.S."/>
            <person name="Fabio R."/>
            <person name="Monica P."/>
            <person name="Olivier J."/>
            <person name="Enrico T."/>
            <person name="Nicola S."/>
        </authorList>
    </citation>
    <scope>NUCLEOTIDE SEQUENCE [LARGE SCALE GENOMIC DNA]</scope>
    <source>
        <strain evidence="5 6">ATCC 27353</strain>
    </source>
</reference>
<feature type="domain" description="PPE" evidence="3">
    <location>
        <begin position="3"/>
        <end position="163"/>
    </location>
</feature>
<evidence type="ECO:0008006" key="7">
    <source>
        <dbReference type="Google" id="ProtNLM"/>
    </source>
</evidence>
<dbReference type="PANTHER" id="PTHR46766">
    <property type="entry name" value="GLUTAMINE-RICH PROTEIN 2"/>
    <property type="match status" value="1"/>
</dbReference>
<dbReference type="Gene3D" id="1.20.1260.20">
    <property type="entry name" value="PPE superfamily"/>
    <property type="match status" value="1"/>
</dbReference>
<evidence type="ECO:0000313" key="6">
    <source>
        <dbReference type="Proteomes" id="UP000193465"/>
    </source>
</evidence>
<dbReference type="AlphaFoldDB" id="A0A1X1TN75"/>